<organism evidence="2">
    <name type="scientific">marine sediment metagenome</name>
    <dbReference type="NCBI Taxonomy" id="412755"/>
    <lineage>
        <taxon>unclassified sequences</taxon>
        <taxon>metagenomes</taxon>
        <taxon>ecological metagenomes</taxon>
    </lineage>
</organism>
<feature type="compositionally biased region" description="Acidic residues" evidence="1">
    <location>
        <begin position="23"/>
        <end position="35"/>
    </location>
</feature>
<dbReference type="EMBL" id="BART01010797">
    <property type="protein sequence ID" value="GAG77072.1"/>
    <property type="molecule type" value="Genomic_DNA"/>
</dbReference>
<gene>
    <name evidence="2" type="ORF">S01H4_23312</name>
</gene>
<sequence>MNTLNSIVKILVITIVMASCGESDDSSFLEPDDQNNDPAITEPIIPNPKKGLGITFKATNWKTKVE</sequence>
<accession>X1B712</accession>
<proteinExistence type="predicted"/>
<evidence type="ECO:0000313" key="2">
    <source>
        <dbReference type="EMBL" id="GAG77072.1"/>
    </source>
</evidence>
<name>X1B712_9ZZZZ</name>
<reference evidence="2" key="1">
    <citation type="journal article" date="2014" name="Front. Microbiol.">
        <title>High frequency of phylogenetically diverse reductive dehalogenase-homologous genes in deep subseafloor sedimentary metagenomes.</title>
        <authorList>
            <person name="Kawai M."/>
            <person name="Futagami T."/>
            <person name="Toyoda A."/>
            <person name="Takaki Y."/>
            <person name="Nishi S."/>
            <person name="Hori S."/>
            <person name="Arai W."/>
            <person name="Tsubouchi T."/>
            <person name="Morono Y."/>
            <person name="Uchiyama I."/>
            <person name="Ito T."/>
            <person name="Fujiyama A."/>
            <person name="Inagaki F."/>
            <person name="Takami H."/>
        </authorList>
    </citation>
    <scope>NUCLEOTIDE SEQUENCE</scope>
    <source>
        <strain evidence="2">Expedition CK06-06</strain>
    </source>
</reference>
<feature type="non-terminal residue" evidence="2">
    <location>
        <position position="66"/>
    </location>
</feature>
<evidence type="ECO:0000256" key="1">
    <source>
        <dbReference type="SAM" id="MobiDB-lite"/>
    </source>
</evidence>
<comment type="caution">
    <text evidence="2">The sequence shown here is derived from an EMBL/GenBank/DDBJ whole genome shotgun (WGS) entry which is preliminary data.</text>
</comment>
<dbReference type="AlphaFoldDB" id="X1B712"/>
<feature type="region of interest" description="Disordered" evidence="1">
    <location>
        <begin position="23"/>
        <end position="47"/>
    </location>
</feature>
<protein>
    <submittedName>
        <fullName evidence="2">Uncharacterized protein</fullName>
    </submittedName>
</protein>